<proteinExistence type="predicted"/>
<reference evidence="3" key="1">
    <citation type="journal article" date="2021" name="ISME J.">
        <title>Evolutionary origin and ecological implication of a unique nif island in free-living Bradyrhizobium lineages.</title>
        <authorList>
            <person name="Tao J."/>
        </authorList>
    </citation>
    <scope>NUCLEOTIDE SEQUENCE [LARGE SCALE GENOMIC DNA]</scope>
    <source>
        <strain evidence="3">SZCCT0094</strain>
    </source>
</reference>
<evidence type="ECO:0008006" key="4">
    <source>
        <dbReference type="Google" id="ProtNLM"/>
    </source>
</evidence>
<feature type="transmembrane region" description="Helical" evidence="1">
    <location>
        <begin position="54"/>
        <end position="75"/>
    </location>
</feature>
<dbReference type="Proteomes" id="UP001314635">
    <property type="component" value="Unassembled WGS sequence"/>
</dbReference>
<evidence type="ECO:0000256" key="1">
    <source>
        <dbReference type="SAM" id="Phobius"/>
    </source>
</evidence>
<sequence length="79" mass="8528">MPLTPDERHNERLKLLANWANTLATAIVSVGVFVPIGQEVYGFLPQNTDPTLVYVSAPICFGAGLLLHLGGQWVLGGLR</sequence>
<gene>
    <name evidence="2" type="ORF">JQ619_19670</name>
</gene>
<comment type="caution">
    <text evidence="2">The sequence shown here is derived from an EMBL/GenBank/DDBJ whole genome shotgun (WGS) entry which is preliminary data.</text>
</comment>
<evidence type="ECO:0000313" key="3">
    <source>
        <dbReference type="Proteomes" id="UP001314635"/>
    </source>
</evidence>
<keyword evidence="1" id="KW-0472">Membrane</keyword>
<keyword evidence="3" id="KW-1185">Reference proteome</keyword>
<keyword evidence="1" id="KW-0812">Transmembrane</keyword>
<organism evidence="2 3">
    <name type="scientific">Bradyrhizobium denitrificans</name>
    <dbReference type="NCBI Taxonomy" id="2734912"/>
    <lineage>
        <taxon>Bacteria</taxon>
        <taxon>Pseudomonadati</taxon>
        <taxon>Pseudomonadota</taxon>
        <taxon>Alphaproteobacteria</taxon>
        <taxon>Hyphomicrobiales</taxon>
        <taxon>Nitrobacteraceae</taxon>
        <taxon>Bradyrhizobium</taxon>
    </lineage>
</organism>
<protein>
    <recommendedName>
        <fullName evidence="4">Amino acid transporter</fullName>
    </recommendedName>
</protein>
<accession>A0ABS5GA44</accession>
<evidence type="ECO:0000313" key="2">
    <source>
        <dbReference type="EMBL" id="MBR1137996.1"/>
    </source>
</evidence>
<name>A0ABS5GA44_9BRAD</name>
<feature type="transmembrane region" description="Helical" evidence="1">
    <location>
        <begin position="15"/>
        <end position="34"/>
    </location>
</feature>
<dbReference type="RefSeq" id="WP_012042570.1">
    <property type="nucleotide sequence ID" value="NZ_JABFDP010000021.1"/>
</dbReference>
<dbReference type="EMBL" id="JAFCLK010000018">
    <property type="protein sequence ID" value="MBR1137996.1"/>
    <property type="molecule type" value="Genomic_DNA"/>
</dbReference>
<keyword evidence="1" id="KW-1133">Transmembrane helix</keyword>